<accession>A0ABX0Q826</accession>
<keyword evidence="8" id="KW-0012">Acyltransferase</keyword>
<evidence type="ECO:0000256" key="5">
    <source>
        <dbReference type="ARBA" id="ARBA00022692"/>
    </source>
</evidence>
<keyword evidence="5 9" id="KW-0812">Transmembrane</keyword>
<feature type="transmembrane region" description="Helical" evidence="9">
    <location>
        <begin position="114"/>
        <end position="134"/>
    </location>
</feature>
<dbReference type="RefSeq" id="WP_167129290.1">
    <property type="nucleotide sequence ID" value="NZ_JAAQQR010000010.1"/>
</dbReference>
<evidence type="ECO:0000256" key="2">
    <source>
        <dbReference type="ARBA" id="ARBA00010065"/>
    </source>
</evidence>
<keyword evidence="3" id="KW-1003">Cell membrane</keyword>
<evidence type="ECO:0000256" key="3">
    <source>
        <dbReference type="ARBA" id="ARBA00022475"/>
    </source>
</evidence>
<keyword evidence="12" id="KW-1185">Reference proteome</keyword>
<feature type="transmembrane region" description="Helical" evidence="9">
    <location>
        <begin position="154"/>
        <end position="178"/>
    </location>
</feature>
<feature type="transmembrane region" description="Helical" evidence="9">
    <location>
        <begin position="451"/>
        <end position="469"/>
    </location>
</feature>
<evidence type="ECO:0000313" key="11">
    <source>
        <dbReference type="EMBL" id="NID06684.1"/>
    </source>
</evidence>
<feature type="transmembrane region" description="Helical" evidence="9">
    <location>
        <begin position="81"/>
        <end position="102"/>
    </location>
</feature>
<dbReference type="Pfam" id="PF20154">
    <property type="entry name" value="LNT_N"/>
    <property type="match status" value="1"/>
</dbReference>
<feature type="transmembrane region" description="Helical" evidence="9">
    <location>
        <begin position="9"/>
        <end position="26"/>
    </location>
</feature>
<evidence type="ECO:0000256" key="4">
    <source>
        <dbReference type="ARBA" id="ARBA00022679"/>
    </source>
</evidence>
<evidence type="ECO:0000256" key="6">
    <source>
        <dbReference type="ARBA" id="ARBA00022989"/>
    </source>
</evidence>
<dbReference type="InterPro" id="IPR036526">
    <property type="entry name" value="C-N_Hydrolase_sf"/>
</dbReference>
<evidence type="ECO:0000313" key="12">
    <source>
        <dbReference type="Proteomes" id="UP001429601"/>
    </source>
</evidence>
<sequence length="482" mass="52217">MPSQPERSAMPAWLLATALTAIGWWYGSGTHPVWWAIWLAPLPVLWLASRVRTSWAVAAAFLAMAVGSGNLWSYMYSHIRLPLAVVIYAMALPGAMAALCVLLHKRLLMRGRPVAATLALPVTWVALAFFNNLLSPHGTFFDIAYTQMDALPVIQLAALTGIWGIGALLLLVATAVAMLGATHVATRVRIAIAGSAVLVLAAALTYGFWRLATPATSQIRVGLISLDQSGKLVAADSPEGKSRQDRYLAAMDRAAGKGAQVIVIPEGSFAASAPIPAFASFAKERGVVVDVGVDFQVENRAERNTAMVFQPGAMSPATYHKHHLIPGFEDRFTPGTSFRMLPGNPRVGLAICKDMDFQDFAAAYGQRNAQLLLVPAWDFVEDGWLHSRMAIMRGVEGGFAIARAARSGRLTLSDDRGRVMAEASSEHDDAELVGDLAIRETRTPYARWGNWFAWIDVAILLGLAMLALLPSKKKRPEGRFFE</sequence>
<dbReference type="PANTHER" id="PTHR38686">
    <property type="entry name" value="APOLIPOPROTEIN N-ACYLTRANSFERASE"/>
    <property type="match status" value="1"/>
</dbReference>
<dbReference type="Gene3D" id="3.60.110.10">
    <property type="entry name" value="Carbon-nitrogen hydrolase"/>
    <property type="match status" value="1"/>
</dbReference>
<keyword evidence="4" id="KW-0808">Transferase</keyword>
<comment type="subcellular location">
    <subcellularLocation>
        <location evidence="1">Cell membrane</location>
        <topology evidence="1">Multi-pass membrane protein</topology>
    </subcellularLocation>
</comment>
<keyword evidence="7 9" id="KW-0472">Membrane</keyword>
<evidence type="ECO:0000256" key="8">
    <source>
        <dbReference type="ARBA" id="ARBA00023315"/>
    </source>
</evidence>
<reference evidence="11 12" key="1">
    <citation type="journal article" date="2011" name="Curr. Microbiol.">
        <title>Luteibacter jiangsuensis sp. nov.: a methamidophos-degrading bacterium isolated from a methamidophos-manufacturing factory.</title>
        <authorList>
            <person name="Wang L."/>
            <person name="Wang G.L."/>
            <person name="Li S.P."/>
            <person name="Jiang J.D."/>
        </authorList>
    </citation>
    <scope>NUCLEOTIDE SEQUENCE [LARGE SCALE GENOMIC DNA]</scope>
    <source>
        <strain evidence="11 12">CGMCC 1.10133</strain>
    </source>
</reference>
<dbReference type="InterPro" id="IPR003010">
    <property type="entry name" value="C-N_Hydrolase"/>
</dbReference>
<name>A0ABX0Q826_9GAMM</name>
<protein>
    <recommendedName>
        <fullName evidence="10">CN hydrolase domain-containing protein</fullName>
    </recommendedName>
</protein>
<keyword evidence="6 9" id="KW-1133">Transmembrane helix</keyword>
<feature type="domain" description="CN hydrolase" evidence="10">
    <location>
        <begin position="219"/>
        <end position="438"/>
    </location>
</feature>
<dbReference type="Pfam" id="PF00795">
    <property type="entry name" value="CN_hydrolase"/>
    <property type="match status" value="1"/>
</dbReference>
<comment type="caution">
    <text evidence="11">The sequence shown here is derived from an EMBL/GenBank/DDBJ whole genome shotgun (WGS) entry which is preliminary data.</text>
</comment>
<dbReference type="EMBL" id="JAAQQR010000010">
    <property type="protein sequence ID" value="NID06684.1"/>
    <property type="molecule type" value="Genomic_DNA"/>
</dbReference>
<gene>
    <name evidence="11" type="ORF">HBF26_17460</name>
</gene>
<evidence type="ECO:0000259" key="10">
    <source>
        <dbReference type="PROSITE" id="PS50263"/>
    </source>
</evidence>
<evidence type="ECO:0000256" key="9">
    <source>
        <dbReference type="SAM" id="Phobius"/>
    </source>
</evidence>
<organism evidence="11 12">
    <name type="scientific">Luteibacter jiangsuensis</name>
    <dbReference type="NCBI Taxonomy" id="637577"/>
    <lineage>
        <taxon>Bacteria</taxon>
        <taxon>Pseudomonadati</taxon>
        <taxon>Pseudomonadota</taxon>
        <taxon>Gammaproteobacteria</taxon>
        <taxon>Lysobacterales</taxon>
        <taxon>Rhodanobacteraceae</taxon>
        <taxon>Luteibacter</taxon>
    </lineage>
</organism>
<dbReference type="Proteomes" id="UP001429601">
    <property type="component" value="Unassembled WGS sequence"/>
</dbReference>
<dbReference type="InterPro" id="IPR045378">
    <property type="entry name" value="LNT_N"/>
</dbReference>
<dbReference type="PROSITE" id="PS50263">
    <property type="entry name" value="CN_HYDROLASE"/>
    <property type="match status" value="1"/>
</dbReference>
<comment type="similarity">
    <text evidence="2">Belongs to the CN hydrolase family. Apolipoprotein N-acyltransferase subfamily.</text>
</comment>
<dbReference type="PANTHER" id="PTHR38686:SF1">
    <property type="entry name" value="APOLIPOPROTEIN N-ACYLTRANSFERASE"/>
    <property type="match status" value="1"/>
</dbReference>
<dbReference type="InterPro" id="IPR004563">
    <property type="entry name" value="Apolipo_AcylTrfase"/>
</dbReference>
<evidence type="ECO:0000256" key="1">
    <source>
        <dbReference type="ARBA" id="ARBA00004651"/>
    </source>
</evidence>
<evidence type="ECO:0000256" key="7">
    <source>
        <dbReference type="ARBA" id="ARBA00023136"/>
    </source>
</evidence>
<dbReference type="SUPFAM" id="SSF56317">
    <property type="entry name" value="Carbon-nitrogen hydrolase"/>
    <property type="match status" value="1"/>
</dbReference>
<feature type="transmembrane region" description="Helical" evidence="9">
    <location>
        <begin position="190"/>
        <end position="209"/>
    </location>
</feature>
<proteinExistence type="inferred from homology"/>
<feature type="transmembrane region" description="Helical" evidence="9">
    <location>
        <begin position="55"/>
        <end position="75"/>
    </location>
</feature>